<dbReference type="PANTHER" id="PTHR45614:SF150">
    <property type="entry name" value="MYB-LIKE DNA-BINDING DOMAIN CONTAINING PROTEIN, EXPRESSED"/>
    <property type="match status" value="1"/>
</dbReference>
<dbReference type="GO" id="GO:0005634">
    <property type="term" value="C:nucleus"/>
    <property type="evidence" value="ECO:0007669"/>
    <property type="project" value="UniProtKB-SubCell"/>
</dbReference>
<proteinExistence type="predicted"/>
<dbReference type="PANTHER" id="PTHR45614">
    <property type="entry name" value="MYB PROTEIN-RELATED"/>
    <property type="match status" value="1"/>
</dbReference>
<dbReference type="InterPro" id="IPR001005">
    <property type="entry name" value="SANT/Myb"/>
</dbReference>
<feature type="domain" description="HTH myb-type" evidence="4">
    <location>
        <begin position="70"/>
        <end position="108"/>
    </location>
</feature>
<gene>
    <name evidence="5" type="ORF">TSUD_146350</name>
</gene>
<dbReference type="SUPFAM" id="SSF46689">
    <property type="entry name" value="Homeodomain-like"/>
    <property type="match status" value="1"/>
</dbReference>
<dbReference type="InterPro" id="IPR009057">
    <property type="entry name" value="Homeodomain-like_sf"/>
</dbReference>
<keyword evidence="2" id="KW-0539">Nucleus</keyword>
<dbReference type="Proteomes" id="UP000242715">
    <property type="component" value="Unassembled WGS sequence"/>
</dbReference>
<dbReference type="SMART" id="SM00717">
    <property type="entry name" value="SANT"/>
    <property type="match status" value="1"/>
</dbReference>
<dbReference type="InterPro" id="IPR017930">
    <property type="entry name" value="Myb_dom"/>
</dbReference>
<dbReference type="OrthoDB" id="1395448at2759"/>
<dbReference type="GO" id="GO:0000978">
    <property type="term" value="F:RNA polymerase II cis-regulatory region sequence-specific DNA binding"/>
    <property type="evidence" value="ECO:0007669"/>
    <property type="project" value="TreeGrafter"/>
</dbReference>
<feature type="domain" description="HTH myb-type" evidence="4">
    <location>
        <begin position="25"/>
        <end position="69"/>
    </location>
</feature>
<evidence type="ECO:0000313" key="6">
    <source>
        <dbReference type="Proteomes" id="UP000242715"/>
    </source>
</evidence>
<dbReference type="EMBL" id="DF973467">
    <property type="protein sequence ID" value="GAU31748.1"/>
    <property type="molecule type" value="Genomic_DNA"/>
</dbReference>
<dbReference type="PROSITE" id="PS50090">
    <property type="entry name" value="MYB_LIKE"/>
    <property type="match status" value="1"/>
</dbReference>
<dbReference type="Gene3D" id="1.10.10.60">
    <property type="entry name" value="Homeodomain-like"/>
    <property type="match status" value="2"/>
</dbReference>
<feature type="domain" description="Myb-like" evidence="3">
    <location>
        <begin position="25"/>
        <end position="69"/>
    </location>
</feature>
<reference evidence="6" key="1">
    <citation type="journal article" date="2017" name="Front. Plant Sci.">
        <title>Climate Clever Clovers: New Paradigm to Reduce the Environmental Footprint of Ruminants by Breeding Low Methanogenic Forages Utilizing Haplotype Variation.</title>
        <authorList>
            <person name="Kaur P."/>
            <person name="Appels R."/>
            <person name="Bayer P.E."/>
            <person name="Keeble-Gagnere G."/>
            <person name="Wang J."/>
            <person name="Hirakawa H."/>
            <person name="Shirasawa K."/>
            <person name="Vercoe P."/>
            <person name="Stefanova K."/>
            <person name="Durmic Z."/>
            <person name="Nichols P."/>
            <person name="Revell C."/>
            <person name="Isobe S.N."/>
            <person name="Edwards D."/>
            <person name="Erskine W."/>
        </authorList>
    </citation>
    <scope>NUCLEOTIDE SEQUENCE [LARGE SCALE GENOMIC DNA]</scope>
    <source>
        <strain evidence="6">cv. Daliak</strain>
    </source>
</reference>
<name>A0A2Z6MI76_TRISU</name>
<dbReference type="AlphaFoldDB" id="A0A2Z6MI76"/>
<protein>
    <submittedName>
        <fullName evidence="5">Uncharacterized protein</fullName>
    </submittedName>
</protein>
<evidence type="ECO:0000313" key="5">
    <source>
        <dbReference type="EMBL" id="GAU31748.1"/>
    </source>
</evidence>
<organism evidence="5 6">
    <name type="scientific">Trifolium subterraneum</name>
    <name type="common">Subterranean clover</name>
    <dbReference type="NCBI Taxonomy" id="3900"/>
    <lineage>
        <taxon>Eukaryota</taxon>
        <taxon>Viridiplantae</taxon>
        <taxon>Streptophyta</taxon>
        <taxon>Embryophyta</taxon>
        <taxon>Tracheophyta</taxon>
        <taxon>Spermatophyta</taxon>
        <taxon>Magnoliopsida</taxon>
        <taxon>eudicotyledons</taxon>
        <taxon>Gunneridae</taxon>
        <taxon>Pentapetalae</taxon>
        <taxon>rosids</taxon>
        <taxon>fabids</taxon>
        <taxon>Fabales</taxon>
        <taxon>Fabaceae</taxon>
        <taxon>Papilionoideae</taxon>
        <taxon>50 kb inversion clade</taxon>
        <taxon>NPAAA clade</taxon>
        <taxon>Hologalegina</taxon>
        <taxon>IRL clade</taxon>
        <taxon>Trifolieae</taxon>
        <taxon>Trifolium</taxon>
    </lineage>
</organism>
<dbReference type="InterPro" id="IPR050560">
    <property type="entry name" value="MYB_TF"/>
</dbReference>
<dbReference type="GO" id="GO:0000981">
    <property type="term" value="F:DNA-binding transcription factor activity, RNA polymerase II-specific"/>
    <property type="evidence" value="ECO:0007669"/>
    <property type="project" value="TreeGrafter"/>
</dbReference>
<comment type="subcellular location">
    <subcellularLocation>
        <location evidence="1">Nucleus</location>
    </subcellularLocation>
</comment>
<accession>A0A2Z6MI76</accession>
<dbReference type="CDD" id="cd00167">
    <property type="entry name" value="SANT"/>
    <property type="match status" value="1"/>
</dbReference>
<evidence type="ECO:0000256" key="1">
    <source>
        <dbReference type="ARBA" id="ARBA00004123"/>
    </source>
</evidence>
<sequence length="272" mass="31093">MSLKVDEEENGSKNVTLETKKFGNNNSFIRGHWTPTEDNKLKKLVEEFGPYDWNNIAKHFHRRSEEEVKLLAAQKFYGNKWATICKLFHGRSDNAVKNHFHIMMARRRKEARKNKLACTNICLFDRSLFNNQAYASQMGPRQRSGSQYQGLLGERKVEAVDFGYDNIFSAMKGSYVRHMGKLKSQDQFNYSDSNSKASVSELVATIRHNVSILGENENVRDTIKVPFIDFLGVEGLCDFIVTPIVIKLSMPDITYLRANAKTEPGDVTLITK</sequence>
<keyword evidence="6" id="KW-1185">Reference proteome</keyword>
<evidence type="ECO:0000259" key="4">
    <source>
        <dbReference type="PROSITE" id="PS51294"/>
    </source>
</evidence>
<evidence type="ECO:0000256" key="2">
    <source>
        <dbReference type="ARBA" id="ARBA00023242"/>
    </source>
</evidence>
<dbReference type="PROSITE" id="PS51294">
    <property type="entry name" value="HTH_MYB"/>
    <property type="match status" value="2"/>
</dbReference>
<evidence type="ECO:0000259" key="3">
    <source>
        <dbReference type="PROSITE" id="PS50090"/>
    </source>
</evidence>
<dbReference type="Pfam" id="PF00249">
    <property type="entry name" value="Myb_DNA-binding"/>
    <property type="match status" value="1"/>
</dbReference>